<dbReference type="InterPro" id="IPR012340">
    <property type="entry name" value="NA-bd_OB-fold"/>
</dbReference>
<gene>
    <name evidence="9" type="primary">LOC104793829</name>
</gene>
<evidence type="ECO:0000256" key="1">
    <source>
        <dbReference type="ARBA" id="ARBA00005690"/>
    </source>
</evidence>
<dbReference type="Gene3D" id="2.40.50.140">
    <property type="entry name" value="Nucleic acid-binding proteins"/>
    <property type="match status" value="2"/>
</dbReference>
<keyword evidence="3" id="KW-0863">Zinc-finger</keyword>
<protein>
    <submittedName>
        <fullName evidence="9">Uncharacterized protein LOC104793829</fullName>
    </submittedName>
</protein>
<evidence type="ECO:0000256" key="6">
    <source>
        <dbReference type="SAM" id="MobiDB-lite"/>
    </source>
</evidence>
<dbReference type="InterPro" id="IPR013955">
    <property type="entry name" value="Rep_factor-A_C"/>
</dbReference>
<evidence type="ECO:0000256" key="3">
    <source>
        <dbReference type="ARBA" id="ARBA00022771"/>
    </source>
</evidence>
<dbReference type="CDD" id="cd04481">
    <property type="entry name" value="RPA1_DBD_B_like"/>
    <property type="match status" value="1"/>
</dbReference>
<dbReference type="Proteomes" id="UP000694864">
    <property type="component" value="Chromosome 6"/>
</dbReference>
<keyword evidence="5" id="KW-0238">DNA-binding</keyword>
<evidence type="ECO:0000313" key="8">
    <source>
        <dbReference type="Proteomes" id="UP000694864"/>
    </source>
</evidence>
<dbReference type="PANTHER" id="PTHR47165:SF4">
    <property type="entry name" value="OS03G0429900 PROTEIN"/>
    <property type="match status" value="1"/>
</dbReference>
<sequence>MIITGNWVIIDSFSLTKSVGKFRVTNHVYRMTLINTTSIVPCPSLTNDMFLKLVNFGDVIDEAGLNENILVDIVGQVVNVGELKVYQVDNKDKQKVDLELRDISDARLSCTLWGVLADRILAACANNRPNMEINSALPEIVEFRENLPEDGLALTIKQAVPKEVQAVQRKTDFSRQFEKNTFAEIIEYNEEGKFRIFCSIYAIDTEFAWYYFVCLKCNTTVYKVSKVENEVVKKDRKTLFRCSTCNENITKVEPRFRLIVCVMDSTAQIKCVLFEKEAKMLIHKSSLQLLEGHLDEIQDPTNIPQGLKGLVGKSYQFVVTIAKNNIREESDVYKVAHAYVGLGPEEADSIEPSQGADDLSTIVSLDQETLMLTNSAEQIDALSTPTTTPSSKRKDDVSGDNSDHSSSTKKRCIGSIKGALEDADIACG</sequence>
<evidence type="ECO:0000256" key="4">
    <source>
        <dbReference type="ARBA" id="ARBA00022833"/>
    </source>
</evidence>
<dbReference type="SUPFAM" id="SSF50249">
    <property type="entry name" value="Nucleic acid-binding proteins"/>
    <property type="match status" value="2"/>
</dbReference>
<feature type="region of interest" description="Disordered" evidence="6">
    <location>
        <begin position="377"/>
        <end position="413"/>
    </location>
</feature>
<evidence type="ECO:0000256" key="2">
    <source>
        <dbReference type="ARBA" id="ARBA00022723"/>
    </source>
</evidence>
<dbReference type="CDD" id="cd04476">
    <property type="entry name" value="RPA1_DBD_C"/>
    <property type="match status" value="1"/>
</dbReference>
<evidence type="ECO:0000259" key="7">
    <source>
        <dbReference type="Pfam" id="PF08646"/>
    </source>
</evidence>
<organism evidence="8 9">
    <name type="scientific">Camelina sativa</name>
    <name type="common">False flax</name>
    <name type="synonym">Myagrum sativum</name>
    <dbReference type="NCBI Taxonomy" id="90675"/>
    <lineage>
        <taxon>Eukaryota</taxon>
        <taxon>Viridiplantae</taxon>
        <taxon>Streptophyta</taxon>
        <taxon>Embryophyta</taxon>
        <taxon>Tracheophyta</taxon>
        <taxon>Spermatophyta</taxon>
        <taxon>Magnoliopsida</taxon>
        <taxon>eudicotyledons</taxon>
        <taxon>Gunneridae</taxon>
        <taxon>Pentapetalae</taxon>
        <taxon>rosids</taxon>
        <taxon>malvids</taxon>
        <taxon>Brassicales</taxon>
        <taxon>Brassicaceae</taxon>
        <taxon>Camelineae</taxon>
        <taxon>Camelina</taxon>
    </lineage>
</organism>
<evidence type="ECO:0000256" key="5">
    <source>
        <dbReference type="ARBA" id="ARBA00023125"/>
    </source>
</evidence>
<keyword evidence="8" id="KW-1185">Reference proteome</keyword>
<dbReference type="Pfam" id="PF08646">
    <property type="entry name" value="Rep_fac-A_C"/>
    <property type="match status" value="1"/>
</dbReference>
<keyword evidence="2" id="KW-0479">Metal-binding</keyword>
<feature type="compositionally biased region" description="Basic and acidic residues" evidence="6">
    <location>
        <begin position="392"/>
        <end position="403"/>
    </location>
</feature>
<feature type="domain" description="Replication factor A C-terminal" evidence="7">
    <location>
        <begin position="195"/>
        <end position="330"/>
    </location>
</feature>
<name>A0ABM0ZP90_CAMSA</name>
<reference evidence="9" key="2">
    <citation type="submission" date="2025-08" db="UniProtKB">
        <authorList>
            <consortium name="RefSeq"/>
        </authorList>
    </citation>
    <scope>IDENTIFICATION</scope>
    <source>
        <tissue evidence="9">Leaf</tissue>
    </source>
</reference>
<dbReference type="GeneID" id="104793829"/>
<dbReference type="InterPro" id="IPR047192">
    <property type="entry name" value="Euk_RPA1_DBD_C"/>
</dbReference>
<dbReference type="PANTHER" id="PTHR47165">
    <property type="entry name" value="OS03G0429900 PROTEIN"/>
    <property type="match status" value="1"/>
</dbReference>
<comment type="similarity">
    <text evidence="1">Belongs to the replication factor A protein 1 family.</text>
</comment>
<accession>A0ABM0ZP90</accession>
<keyword evidence="4" id="KW-0862">Zinc</keyword>
<dbReference type="RefSeq" id="XP_010518556.1">
    <property type="nucleotide sequence ID" value="XM_010520254.1"/>
</dbReference>
<proteinExistence type="inferred from homology"/>
<reference evidence="8" key="1">
    <citation type="journal article" date="2014" name="Nat. Commun.">
        <title>The emerging biofuel crop Camelina sativa retains a highly undifferentiated hexaploid genome structure.</title>
        <authorList>
            <person name="Kagale S."/>
            <person name="Koh C."/>
            <person name="Nixon J."/>
            <person name="Bollina V."/>
            <person name="Clarke W.E."/>
            <person name="Tuteja R."/>
            <person name="Spillane C."/>
            <person name="Robinson S.J."/>
            <person name="Links M.G."/>
            <person name="Clarke C."/>
            <person name="Higgins E.E."/>
            <person name="Huebert T."/>
            <person name="Sharpe A.G."/>
            <person name="Parkin I.A."/>
        </authorList>
    </citation>
    <scope>NUCLEOTIDE SEQUENCE [LARGE SCALE GENOMIC DNA]</scope>
    <source>
        <strain evidence="8">cv. DH55</strain>
    </source>
</reference>
<evidence type="ECO:0000313" key="9">
    <source>
        <dbReference type="RefSeq" id="XP_010518556.1"/>
    </source>
</evidence>